<evidence type="ECO:0000256" key="11">
    <source>
        <dbReference type="ARBA" id="ARBA00034776"/>
    </source>
</evidence>
<accession>A0A6A6GK09</accession>
<evidence type="ECO:0000256" key="3">
    <source>
        <dbReference type="ARBA" id="ARBA00004657"/>
    </source>
</evidence>
<keyword evidence="4" id="KW-0963">Cytoplasm</keyword>
<evidence type="ECO:0000313" key="16">
    <source>
        <dbReference type="Proteomes" id="UP000799538"/>
    </source>
</evidence>
<dbReference type="AlphaFoldDB" id="A0A6A6GK09"/>
<keyword evidence="5" id="KW-1017">Isopeptide bond</keyword>
<gene>
    <name evidence="15" type="ORF">BDZ85DRAFT_213805</name>
</gene>
<dbReference type="EMBL" id="ML992503">
    <property type="protein sequence ID" value="KAF2226072.1"/>
    <property type="molecule type" value="Genomic_DNA"/>
</dbReference>
<evidence type="ECO:0000256" key="6">
    <source>
        <dbReference type="ARBA" id="ARBA00022553"/>
    </source>
</evidence>
<comment type="subunit">
    <text evidence="13">Subunit of dynactin, a multiprotein complex part of a tripartite complex with dynein and a adapter, such as BICDL1, BICD2 or HOOK3. The dynactin complex is built around ACTR1A/ACTB filament and consists of an actin-related filament composed of a shoulder domain, a pointed end and a barbed end. Its length is defined by its flexible shoulder domain. The soulder is composed of 2 DCTN1 subunits, 4 DCTN2 and 2 DCTN3. The 4 DCNT2 (via N-terminus) bind the ACTR1A filament and act as molecular rulers to determine the length. The pointed end is important for binding dynein-dynactin cargo adapters. Consists of 4 subunits: ACTR10, DCNT4, DCTN5 and DCTN6. The barbed end is composed of a CAPZA1:CAPZB heterodimers, which binds ACTR1A/ACTB filament and dynactin and stabilizes dynactin. Interacts with ATP7B, but not ATP7A, in a copper-dependent manner. Interacts with ANK2; this interaction is required for localization at costameres. Interacts with N4BP2L1.</text>
</comment>
<keyword evidence="7" id="KW-0832">Ubl conjugation</keyword>
<keyword evidence="9" id="KW-0175">Coiled coil</keyword>
<keyword evidence="16" id="KW-1185">Reference proteome</keyword>
<comment type="subcellular location">
    <subcellularLocation>
        <location evidence="1">Cytoplasm</location>
        <location evidence="1">Cytoskeleton</location>
        <location evidence="1">Microtubule organizing center</location>
        <location evidence="1">Centrosome</location>
    </subcellularLocation>
    <subcellularLocation>
        <location evidence="2">Cytoplasm</location>
        <location evidence="2">Cytoskeleton</location>
        <location evidence="2">Stress fiber</location>
    </subcellularLocation>
    <subcellularLocation>
        <location evidence="3">Cytoplasm</location>
        <location evidence="3">Myofibril</location>
    </subcellularLocation>
</comment>
<feature type="non-terminal residue" evidence="15">
    <location>
        <position position="627"/>
    </location>
</feature>
<evidence type="ECO:0000256" key="9">
    <source>
        <dbReference type="ARBA" id="ARBA00023054"/>
    </source>
</evidence>
<dbReference type="PANTHER" id="PTHR13034:SF2">
    <property type="entry name" value="DYNACTIN SUBUNIT 4"/>
    <property type="match status" value="1"/>
</dbReference>
<evidence type="ECO:0000256" key="1">
    <source>
        <dbReference type="ARBA" id="ARBA00004300"/>
    </source>
</evidence>
<evidence type="ECO:0000256" key="7">
    <source>
        <dbReference type="ARBA" id="ARBA00022843"/>
    </source>
</evidence>
<dbReference type="Pfam" id="PF05502">
    <property type="entry name" value="Dynactin_p62"/>
    <property type="match status" value="1"/>
</dbReference>
<organism evidence="15 16">
    <name type="scientific">Elsinoe ampelina</name>
    <dbReference type="NCBI Taxonomy" id="302913"/>
    <lineage>
        <taxon>Eukaryota</taxon>
        <taxon>Fungi</taxon>
        <taxon>Dikarya</taxon>
        <taxon>Ascomycota</taxon>
        <taxon>Pezizomycotina</taxon>
        <taxon>Dothideomycetes</taxon>
        <taxon>Dothideomycetidae</taxon>
        <taxon>Myriangiales</taxon>
        <taxon>Elsinoaceae</taxon>
        <taxon>Elsinoe</taxon>
    </lineage>
</organism>
<name>A0A6A6GK09_9PEZI</name>
<keyword evidence="8" id="KW-0007">Acetylation</keyword>
<evidence type="ECO:0000256" key="2">
    <source>
        <dbReference type="ARBA" id="ARBA00004529"/>
    </source>
</evidence>
<protein>
    <recommendedName>
        <fullName evidence="12">Dynactin subunit 4</fullName>
    </recommendedName>
</protein>
<evidence type="ECO:0000256" key="10">
    <source>
        <dbReference type="ARBA" id="ARBA00023212"/>
    </source>
</evidence>
<evidence type="ECO:0000256" key="4">
    <source>
        <dbReference type="ARBA" id="ARBA00022490"/>
    </source>
</evidence>
<feature type="compositionally biased region" description="Acidic residues" evidence="14">
    <location>
        <begin position="552"/>
        <end position="566"/>
    </location>
</feature>
<evidence type="ECO:0000256" key="13">
    <source>
        <dbReference type="ARBA" id="ARBA00093507"/>
    </source>
</evidence>
<feature type="compositionally biased region" description="Basic and acidic residues" evidence="14">
    <location>
        <begin position="181"/>
        <end position="196"/>
    </location>
</feature>
<dbReference type="GO" id="GO:0005869">
    <property type="term" value="C:dynactin complex"/>
    <property type="evidence" value="ECO:0007669"/>
    <property type="project" value="InterPro"/>
</dbReference>
<evidence type="ECO:0000256" key="14">
    <source>
        <dbReference type="SAM" id="MobiDB-lite"/>
    </source>
</evidence>
<evidence type="ECO:0000256" key="12">
    <source>
        <dbReference type="ARBA" id="ARBA00034864"/>
    </source>
</evidence>
<dbReference type="InterPro" id="IPR008603">
    <property type="entry name" value="DCTN4"/>
</dbReference>
<evidence type="ECO:0000256" key="5">
    <source>
        <dbReference type="ARBA" id="ARBA00022499"/>
    </source>
</evidence>
<dbReference type="PANTHER" id="PTHR13034">
    <property type="entry name" value="DYNACTIN P62 SUBUNIT"/>
    <property type="match status" value="1"/>
</dbReference>
<evidence type="ECO:0000256" key="8">
    <source>
        <dbReference type="ARBA" id="ARBA00022990"/>
    </source>
</evidence>
<evidence type="ECO:0000313" key="15">
    <source>
        <dbReference type="EMBL" id="KAF2226072.1"/>
    </source>
</evidence>
<feature type="region of interest" description="Disordered" evidence="14">
    <location>
        <begin position="180"/>
        <end position="200"/>
    </location>
</feature>
<sequence>MSRSFPYAYISCPCDQDPEFPAATAHVRRSSVLPILADDEDEADKTLNPHDERSSFSLYPYDQLLYCDECHQIRCPRCWAEENTHWYCPSCLFEIPSSLVKSDGNRCTRNCFSCPLCTAPLSINALDQQSRQSSGDTTGPSGPFFLACPVCDWSSLDAGIEFSKPNKIYEQLLRMRRPKKARLEDDMPDRDVREETPGPEVAETTDLDLLDHKFSKLLKFYKTQLAESDTAVNNPLGLDASYSSPSNLARIMQLYGGLSAASLKKAKEKPQPMREALTAPEGLTLTISEEAIVRQIRDSPDSIPTEAHHQAHPWNSTATDISSLWPVPTLLATRKSKRCRSCRHILIRHDERKPTTNSSSHSASTSIATSLKYKIRLLAQSFIPLLSLRPFTPSHPATTPLPRASFALTTTALQTLRDTEGPIPPLRPGQKRDYLLLIQNPLFETVRVNLATPAITPGKVESRVTILCPSFEIGADGDVWDAALSDTTGGTGRTGRGERKGRELLGGSGMQGTKDKDGEDRVPEAGKVWERGRNWVGVVVEVVPGSLPVKEEEGEGEDEDEDEDYDSYLQREKKGRMDRTVNDDVLEIPVFVRAEWDADVAGEEGGAKGQKEKREVAFWCVLGAGRI</sequence>
<feature type="region of interest" description="Disordered" evidence="14">
    <location>
        <begin position="486"/>
        <end position="521"/>
    </location>
</feature>
<dbReference type="OrthoDB" id="283815at2759"/>
<comment type="similarity">
    <text evidence="11">Belongs to the dynactin subunit 4 family.</text>
</comment>
<proteinExistence type="inferred from homology"/>
<dbReference type="Proteomes" id="UP000799538">
    <property type="component" value="Unassembled WGS sequence"/>
</dbReference>
<dbReference type="GO" id="GO:0001725">
    <property type="term" value="C:stress fiber"/>
    <property type="evidence" value="ECO:0007669"/>
    <property type="project" value="UniProtKB-SubCell"/>
</dbReference>
<feature type="region of interest" description="Disordered" evidence="14">
    <location>
        <begin position="547"/>
        <end position="566"/>
    </location>
</feature>
<reference evidence="16" key="1">
    <citation type="journal article" date="2020" name="Stud. Mycol.">
        <title>101 Dothideomycetes genomes: A test case for predicting lifestyles and emergence of pathogens.</title>
        <authorList>
            <person name="Haridas S."/>
            <person name="Albert R."/>
            <person name="Binder M."/>
            <person name="Bloem J."/>
            <person name="LaButti K."/>
            <person name="Salamov A."/>
            <person name="Andreopoulos B."/>
            <person name="Baker S."/>
            <person name="Barry K."/>
            <person name="Bills G."/>
            <person name="Bluhm B."/>
            <person name="Cannon C."/>
            <person name="Castanera R."/>
            <person name="Culley D."/>
            <person name="Daum C."/>
            <person name="Ezra D."/>
            <person name="Gonzalez J."/>
            <person name="Henrissat B."/>
            <person name="Kuo A."/>
            <person name="Liang C."/>
            <person name="Lipzen A."/>
            <person name="Lutzoni F."/>
            <person name="Magnuson J."/>
            <person name="Mondo S."/>
            <person name="Nolan M."/>
            <person name="Ohm R."/>
            <person name="Pangilinan J."/>
            <person name="Park H.-J."/>
            <person name="Ramirez L."/>
            <person name="Alfaro M."/>
            <person name="Sun H."/>
            <person name="Tritt A."/>
            <person name="Yoshinaga Y."/>
            <person name="Zwiers L.-H."/>
            <person name="Turgeon B."/>
            <person name="Goodwin S."/>
            <person name="Spatafora J."/>
            <person name="Crous P."/>
            <person name="Grigoriev I."/>
        </authorList>
    </citation>
    <scope>NUCLEOTIDE SEQUENCE [LARGE SCALE GENOMIC DNA]</scope>
    <source>
        <strain evidence="16">CECT 20119</strain>
    </source>
</reference>
<keyword evidence="6" id="KW-0597">Phosphoprotein</keyword>
<keyword evidence="10" id="KW-0206">Cytoskeleton</keyword>